<reference evidence="3" key="1">
    <citation type="journal article" date="2012" name="PLoS Genet.">
        <title>The genomes of the fungal plant pathogens Cladosporium fulvum and Dothistroma septosporum reveal adaptation to different hosts and lifestyles but also signatures of common ancestry.</title>
        <authorList>
            <person name="de Wit P.J.G.M."/>
            <person name="van der Burgt A."/>
            <person name="Oekmen B."/>
            <person name="Stergiopoulos I."/>
            <person name="Abd-Elsalam K.A."/>
            <person name="Aerts A.L."/>
            <person name="Bahkali A.H."/>
            <person name="Beenen H.G."/>
            <person name="Chettri P."/>
            <person name="Cox M.P."/>
            <person name="Datema E."/>
            <person name="de Vries R.P."/>
            <person name="Dhillon B."/>
            <person name="Ganley A.R."/>
            <person name="Griffiths S.A."/>
            <person name="Guo Y."/>
            <person name="Hamelin R.C."/>
            <person name="Henrissat B."/>
            <person name="Kabir M.S."/>
            <person name="Jashni M.K."/>
            <person name="Kema G."/>
            <person name="Klaubauf S."/>
            <person name="Lapidus A."/>
            <person name="Levasseur A."/>
            <person name="Lindquist E."/>
            <person name="Mehrabi R."/>
            <person name="Ohm R.A."/>
            <person name="Owen T.J."/>
            <person name="Salamov A."/>
            <person name="Schwelm A."/>
            <person name="Schijlen E."/>
            <person name="Sun H."/>
            <person name="van den Burg H.A."/>
            <person name="van Ham R.C.H.J."/>
            <person name="Zhang S."/>
            <person name="Goodwin S.B."/>
            <person name="Grigoriev I.V."/>
            <person name="Collemare J."/>
            <person name="Bradshaw R.E."/>
        </authorList>
    </citation>
    <scope>NUCLEOTIDE SEQUENCE [LARGE SCALE GENOMIC DNA]</scope>
    <source>
        <strain evidence="3">NZE10 / CBS 128990</strain>
    </source>
</reference>
<feature type="region of interest" description="Disordered" evidence="1">
    <location>
        <begin position="57"/>
        <end position="100"/>
    </location>
</feature>
<dbReference type="OrthoDB" id="5310629at2759"/>
<evidence type="ECO:0000256" key="1">
    <source>
        <dbReference type="SAM" id="MobiDB-lite"/>
    </source>
</evidence>
<dbReference type="AlphaFoldDB" id="N1PNY4"/>
<reference evidence="2 3" key="2">
    <citation type="journal article" date="2012" name="PLoS Pathog.">
        <title>Diverse lifestyles and strategies of plant pathogenesis encoded in the genomes of eighteen Dothideomycetes fungi.</title>
        <authorList>
            <person name="Ohm R.A."/>
            <person name="Feau N."/>
            <person name="Henrissat B."/>
            <person name="Schoch C.L."/>
            <person name="Horwitz B.A."/>
            <person name="Barry K.W."/>
            <person name="Condon B.J."/>
            <person name="Copeland A.C."/>
            <person name="Dhillon B."/>
            <person name="Glaser F."/>
            <person name="Hesse C.N."/>
            <person name="Kosti I."/>
            <person name="LaButti K."/>
            <person name="Lindquist E.A."/>
            <person name="Lucas S."/>
            <person name="Salamov A.A."/>
            <person name="Bradshaw R.E."/>
            <person name="Ciuffetti L."/>
            <person name="Hamelin R.C."/>
            <person name="Kema G.H.J."/>
            <person name="Lawrence C."/>
            <person name="Scott J.A."/>
            <person name="Spatafora J.W."/>
            <person name="Turgeon B.G."/>
            <person name="de Wit P.J.G.M."/>
            <person name="Zhong S."/>
            <person name="Goodwin S.B."/>
            <person name="Grigoriev I.V."/>
        </authorList>
    </citation>
    <scope>NUCLEOTIDE SEQUENCE [LARGE SCALE GENOMIC DNA]</scope>
    <source>
        <strain evidence="3">NZE10 / CBS 128990</strain>
    </source>
</reference>
<dbReference type="OMA" id="MRSTAWI"/>
<feature type="region of interest" description="Disordered" evidence="1">
    <location>
        <begin position="1"/>
        <end position="42"/>
    </location>
</feature>
<accession>N1PNY4</accession>
<organism evidence="2 3">
    <name type="scientific">Dothistroma septosporum (strain NZE10 / CBS 128990)</name>
    <name type="common">Red band needle blight fungus</name>
    <name type="synonym">Mycosphaerella pini</name>
    <dbReference type="NCBI Taxonomy" id="675120"/>
    <lineage>
        <taxon>Eukaryota</taxon>
        <taxon>Fungi</taxon>
        <taxon>Dikarya</taxon>
        <taxon>Ascomycota</taxon>
        <taxon>Pezizomycotina</taxon>
        <taxon>Dothideomycetes</taxon>
        <taxon>Dothideomycetidae</taxon>
        <taxon>Mycosphaerellales</taxon>
        <taxon>Mycosphaerellaceae</taxon>
        <taxon>Dothistroma</taxon>
    </lineage>
</organism>
<dbReference type="HOGENOM" id="CLU_2306020_0_0_1"/>
<gene>
    <name evidence="2" type="ORF">DOTSEDRAFT_24191</name>
</gene>
<keyword evidence="3" id="KW-1185">Reference proteome</keyword>
<feature type="compositionally biased region" description="Polar residues" evidence="1">
    <location>
        <begin position="91"/>
        <end position="100"/>
    </location>
</feature>
<protein>
    <submittedName>
        <fullName evidence="2">Uncharacterized protein</fullName>
    </submittedName>
</protein>
<feature type="compositionally biased region" description="Polar residues" evidence="1">
    <location>
        <begin position="8"/>
        <end position="19"/>
    </location>
</feature>
<evidence type="ECO:0000313" key="3">
    <source>
        <dbReference type="Proteomes" id="UP000016933"/>
    </source>
</evidence>
<proteinExistence type="predicted"/>
<name>N1PNY4_DOTSN</name>
<dbReference type="EMBL" id="KB446539">
    <property type="protein sequence ID" value="EME44095.1"/>
    <property type="molecule type" value="Genomic_DNA"/>
</dbReference>
<dbReference type="Proteomes" id="UP000016933">
    <property type="component" value="Unassembled WGS sequence"/>
</dbReference>
<evidence type="ECO:0000313" key="2">
    <source>
        <dbReference type="EMBL" id="EME44095.1"/>
    </source>
</evidence>
<sequence length="100" mass="10840">MSKPGPQFTLSAASINSDPSELDSTELSPETSSRRSEAVAMRSTAWIRRNRKSQIRAELGDKRKCDSTVIGNVPQEPSSTEFEDPAEGDQQKATSGAKNV</sequence>